<dbReference type="Proteomes" id="UP000789366">
    <property type="component" value="Unassembled WGS sequence"/>
</dbReference>
<evidence type="ECO:0000313" key="1">
    <source>
        <dbReference type="EMBL" id="CAG8601889.1"/>
    </source>
</evidence>
<keyword evidence="2" id="KW-1185">Reference proteome</keyword>
<reference evidence="1" key="1">
    <citation type="submission" date="2021-06" db="EMBL/GenBank/DDBJ databases">
        <authorList>
            <person name="Kallberg Y."/>
            <person name="Tangrot J."/>
            <person name="Rosling A."/>
        </authorList>
    </citation>
    <scope>NUCLEOTIDE SEQUENCE</scope>
    <source>
        <strain evidence="1">28 12/20/2015</strain>
    </source>
</reference>
<comment type="caution">
    <text evidence="1">The sequence shown here is derived from an EMBL/GenBank/DDBJ whole genome shotgun (WGS) entry which is preliminary data.</text>
</comment>
<organism evidence="1 2">
    <name type="scientific">Cetraspora pellucida</name>
    <dbReference type="NCBI Taxonomy" id="1433469"/>
    <lineage>
        <taxon>Eukaryota</taxon>
        <taxon>Fungi</taxon>
        <taxon>Fungi incertae sedis</taxon>
        <taxon>Mucoromycota</taxon>
        <taxon>Glomeromycotina</taxon>
        <taxon>Glomeromycetes</taxon>
        <taxon>Diversisporales</taxon>
        <taxon>Gigasporaceae</taxon>
        <taxon>Cetraspora</taxon>
    </lineage>
</organism>
<name>A0ACA9MMG7_9GLOM</name>
<proteinExistence type="predicted"/>
<accession>A0ACA9MMG7</accession>
<feature type="non-terminal residue" evidence="1">
    <location>
        <position position="1"/>
    </location>
</feature>
<protein>
    <submittedName>
        <fullName evidence="1">537_t:CDS:1</fullName>
    </submittedName>
</protein>
<sequence>LALDTVRKFMANGRQCPKSKPLIGQSKNSPITHTNSKLPKEKEELVSVTENN</sequence>
<evidence type="ECO:0000313" key="2">
    <source>
        <dbReference type="Proteomes" id="UP000789366"/>
    </source>
</evidence>
<dbReference type="EMBL" id="CAJVPW010009173">
    <property type="protein sequence ID" value="CAG8601889.1"/>
    <property type="molecule type" value="Genomic_DNA"/>
</dbReference>
<gene>
    <name evidence="1" type="ORF">SPELUC_LOCUS7153</name>
</gene>